<dbReference type="GO" id="GO:0035973">
    <property type="term" value="P:aggrephagy"/>
    <property type="evidence" value="ECO:0007669"/>
    <property type="project" value="TreeGrafter"/>
</dbReference>
<keyword evidence="3" id="KW-0813">Transport</keyword>
<sequence>MNDFARISKRAVEFIFDRPPRNDDSSPIWCLGKSYDSSHIDVRSIASTGSSPSGRSDAAVSHPDSAVADDVSLQPREQTDEELVKTFDQVQVSKSMDEEDLGWPSEFLDDFESRIWMTYRSGFAPIAKSSDPAASAAMSFTTKMRNLANQGGFTSDAGWGCMIRSGQSLLANTVLTLRLGREWRRGQKQKEHEELLSLFADTPEAPFSIHKFVEHGAQACGTYPGQWFGPSATARCISALTERYDQAGLRVYAKPNDGDVYIDSLVATATQKDADEQFQPTLILLGIRIGIEKITPAYHAALKAVLELPQSVGIAGGRPSSSHYFVGHQGDHFFYLDPHYTRPMLSSQPQAEDVGTCHTRRLRRLSLAEMDPSMLLGFLVRSREDFDDWRAAIAVIPGKAIIHVHEKEPKYATGFERPGAEDEVETMDDDDDDDDDDDLGAEPEEVHKEGSSEEDGPRNVGPS</sequence>
<dbReference type="GO" id="GO:0000045">
    <property type="term" value="P:autophagosome assembly"/>
    <property type="evidence" value="ECO:0007669"/>
    <property type="project" value="TreeGrafter"/>
</dbReference>
<keyword evidence="9" id="KW-0072">Autophagy</keyword>
<evidence type="ECO:0000256" key="4">
    <source>
        <dbReference type="ARBA" id="ARBA00022490"/>
    </source>
</evidence>
<dbReference type="GO" id="GO:0019786">
    <property type="term" value="F:protein-phosphatidylethanolamide deconjugating activity"/>
    <property type="evidence" value="ECO:0007669"/>
    <property type="project" value="InterPro"/>
</dbReference>
<dbReference type="GO" id="GO:0004197">
    <property type="term" value="F:cysteine-type endopeptidase activity"/>
    <property type="evidence" value="ECO:0007669"/>
    <property type="project" value="TreeGrafter"/>
</dbReference>
<keyword evidence="4 11" id="KW-0963">Cytoplasm</keyword>
<dbReference type="InterPro" id="IPR038765">
    <property type="entry name" value="Papain-like_cys_pep_sf"/>
</dbReference>
<keyword evidence="7" id="KW-0788">Thiol protease</keyword>
<accession>A0A6J3MA64</accession>
<evidence type="ECO:0000313" key="15">
    <source>
        <dbReference type="RefSeq" id="XP_033461957.1"/>
    </source>
</evidence>
<dbReference type="RefSeq" id="XP_033461957.1">
    <property type="nucleotide sequence ID" value="XM_033604158.1"/>
</dbReference>
<feature type="compositionally biased region" description="Basic and acidic residues" evidence="12">
    <location>
        <begin position="444"/>
        <end position="457"/>
    </location>
</feature>
<dbReference type="PANTHER" id="PTHR22624">
    <property type="entry name" value="CYSTEINE PROTEASE ATG4"/>
    <property type="match status" value="1"/>
</dbReference>
<comment type="similarity">
    <text evidence="2 11">Belongs to the peptidase C54 family.</text>
</comment>
<dbReference type="OrthoDB" id="2960936at2759"/>
<feature type="domain" description="Peptidase C54 catalytic" evidence="13">
    <location>
        <begin position="105"/>
        <end position="390"/>
    </location>
</feature>
<dbReference type="GeneID" id="54361958"/>
<dbReference type="InterPro" id="IPR005078">
    <property type="entry name" value="Peptidase_C54"/>
</dbReference>
<protein>
    <recommendedName>
        <fullName evidence="11">Cysteine protease</fullName>
        <ecNumber evidence="11">3.4.22.-</ecNumber>
    </recommendedName>
</protein>
<reference evidence="15" key="3">
    <citation type="submission" date="2025-08" db="UniProtKB">
        <authorList>
            <consortium name="RefSeq"/>
        </authorList>
    </citation>
    <scope>IDENTIFICATION</scope>
    <source>
        <strain evidence="15">CBS 342.82</strain>
    </source>
</reference>
<dbReference type="PANTHER" id="PTHR22624:SF49">
    <property type="entry name" value="CYSTEINE PROTEASE"/>
    <property type="match status" value="1"/>
</dbReference>
<comment type="subcellular location">
    <subcellularLocation>
        <location evidence="11">Nucleus</location>
    </subcellularLocation>
    <subcellularLocation>
        <location evidence="11">Cytoplasm</location>
    </subcellularLocation>
    <subcellularLocation>
        <location evidence="1">Preautophagosomal structure</location>
    </subcellularLocation>
</comment>
<keyword evidence="8" id="KW-0653">Protein transport</keyword>
<dbReference type="Proteomes" id="UP000504637">
    <property type="component" value="Unplaced"/>
</dbReference>
<dbReference type="InterPro" id="IPR046792">
    <property type="entry name" value="Peptidase_C54_cat"/>
</dbReference>
<feature type="compositionally biased region" description="Polar residues" evidence="12">
    <location>
        <begin position="45"/>
        <end position="54"/>
    </location>
</feature>
<dbReference type="EC" id="3.4.22.-" evidence="11"/>
<proteinExistence type="inferred from homology"/>
<dbReference type="AlphaFoldDB" id="A0A6J3MA64"/>
<dbReference type="GO" id="GO:0015031">
    <property type="term" value="P:protein transport"/>
    <property type="evidence" value="ECO:0007669"/>
    <property type="project" value="UniProtKB-KW"/>
</dbReference>
<comment type="function">
    <text evidence="11">Required for selective autophagic degradation of the nucleus (nucleophagy) as well as for mitophagy which contributes to regulate mitochondrial quantity and quality by eliminating the mitochondria to a basal level to fulfill cellular energy requirements and preventing excess ROS production.</text>
</comment>
<comment type="catalytic activity">
    <reaction evidence="10">
        <text>[protein]-C-terminal L-amino acid-glycyl-phosphatidylethanolamide + H2O = [protein]-C-terminal L-amino acid-glycine + a 1,2-diacyl-sn-glycero-3-phosphoethanolamine</text>
        <dbReference type="Rhea" id="RHEA:67548"/>
        <dbReference type="Rhea" id="RHEA-COMP:17323"/>
        <dbReference type="Rhea" id="RHEA-COMP:17324"/>
        <dbReference type="ChEBI" id="CHEBI:15377"/>
        <dbReference type="ChEBI" id="CHEBI:64612"/>
        <dbReference type="ChEBI" id="CHEBI:172940"/>
        <dbReference type="ChEBI" id="CHEBI:172941"/>
    </reaction>
    <physiologicalReaction direction="left-to-right" evidence="10">
        <dbReference type="Rhea" id="RHEA:67549"/>
    </physiologicalReaction>
</comment>
<name>A0A6J3MA64_9PEZI</name>
<feature type="compositionally biased region" description="Acidic residues" evidence="12">
    <location>
        <begin position="421"/>
        <end position="443"/>
    </location>
</feature>
<keyword evidence="14" id="KW-1185">Reference proteome</keyword>
<keyword evidence="11" id="KW-0539">Nucleus</keyword>
<evidence type="ECO:0000256" key="10">
    <source>
        <dbReference type="ARBA" id="ARBA00029362"/>
    </source>
</evidence>
<keyword evidence="6 11" id="KW-0378">Hydrolase</keyword>
<evidence type="ECO:0000256" key="9">
    <source>
        <dbReference type="ARBA" id="ARBA00023006"/>
    </source>
</evidence>
<gene>
    <name evidence="15" type="ORF">K489DRAFT_377456</name>
</gene>
<reference evidence="15" key="2">
    <citation type="submission" date="2020-04" db="EMBL/GenBank/DDBJ databases">
        <authorList>
            <consortium name="NCBI Genome Project"/>
        </authorList>
    </citation>
    <scope>NUCLEOTIDE SEQUENCE</scope>
    <source>
        <strain evidence="15">CBS 342.82</strain>
    </source>
</reference>
<feature type="region of interest" description="Disordered" evidence="12">
    <location>
        <begin position="45"/>
        <end position="79"/>
    </location>
</feature>
<dbReference type="GO" id="GO:0016485">
    <property type="term" value="P:protein processing"/>
    <property type="evidence" value="ECO:0007669"/>
    <property type="project" value="TreeGrafter"/>
</dbReference>
<evidence type="ECO:0000259" key="13">
    <source>
        <dbReference type="Pfam" id="PF03416"/>
    </source>
</evidence>
<evidence type="ECO:0000313" key="14">
    <source>
        <dbReference type="Proteomes" id="UP000504637"/>
    </source>
</evidence>
<evidence type="ECO:0000256" key="5">
    <source>
        <dbReference type="ARBA" id="ARBA00022670"/>
    </source>
</evidence>
<dbReference type="GO" id="GO:0000407">
    <property type="term" value="C:phagophore assembly site"/>
    <property type="evidence" value="ECO:0007669"/>
    <property type="project" value="UniProtKB-SubCell"/>
</dbReference>
<dbReference type="SUPFAM" id="SSF54001">
    <property type="entry name" value="Cysteine proteinases"/>
    <property type="match status" value="1"/>
</dbReference>
<evidence type="ECO:0000256" key="7">
    <source>
        <dbReference type="ARBA" id="ARBA00022807"/>
    </source>
</evidence>
<keyword evidence="5 11" id="KW-0645">Protease</keyword>
<evidence type="ECO:0000256" key="3">
    <source>
        <dbReference type="ARBA" id="ARBA00022448"/>
    </source>
</evidence>
<evidence type="ECO:0000256" key="11">
    <source>
        <dbReference type="RuleBase" id="RU363115"/>
    </source>
</evidence>
<evidence type="ECO:0000256" key="6">
    <source>
        <dbReference type="ARBA" id="ARBA00022801"/>
    </source>
</evidence>
<evidence type="ECO:0000256" key="1">
    <source>
        <dbReference type="ARBA" id="ARBA00004329"/>
    </source>
</evidence>
<dbReference type="Pfam" id="PF03416">
    <property type="entry name" value="Peptidase_C54"/>
    <property type="match status" value="1"/>
</dbReference>
<dbReference type="GO" id="GO:0034727">
    <property type="term" value="P:piecemeal microautophagy of the nucleus"/>
    <property type="evidence" value="ECO:0007669"/>
    <property type="project" value="TreeGrafter"/>
</dbReference>
<reference evidence="15" key="1">
    <citation type="submission" date="2020-01" db="EMBL/GenBank/DDBJ databases">
        <authorList>
            <consortium name="DOE Joint Genome Institute"/>
            <person name="Haridas S."/>
            <person name="Albert R."/>
            <person name="Binder M."/>
            <person name="Bloem J."/>
            <person name="Labutti K."/>
            <person name="Salamov A."/>
            <person name="Andreopoulos B."/>
            <person name="Baker S.E."/>
            <person name="Barry K."/>
            <person name="Bills G."/>
            <person name="Bluhm B.H."/>
            <person name="Cannon C."/>
            <person name="Castanera R."/>
            <person name="Culley D.E."/>
            <person name="Daum C."/>
            <person name="Ezra D."/>
            <person name="Gonzalez J.B."/>
            <person name="Henrissat B."/>
            <person name="Kuo A."/>
            <person name="Liang C."/>
            <person name="Lipzen A."/>
            <person name="Lutzoni F."/>
            <person name="Magnuson J."/>
            <person name="Mondo S."/>
            <person name="Nolan M."/>
            <person name="Ohm R."/>
            <person name="Pangilinan J."/>
            <person name="Park H.-J."/>
            <person name="Ramirez L."/>
            <person name="Alfaro M."/>
            <person name="Sun H."/>
            <person name="Tritt A."/>
            <person name="Yoshinaga Y."/>
            <person name="Zwiers L.-H."/>
            <person name="Turgeon B.G."/>
            <person name="Goodwin S.B."/>
            <person name="Spatafora J.W."/>
            <person name="Crous P.W."/>
            <person name="Grigoriev I.V."/>
        </authorList>
    </citation>
    <scope>NUCLEOTIDE SEQUENCE</scope>
    <source>
        <strain evidence="15">CBS 342.82</strain>
    </source>
</reference>
<evidence type="ECO:0000256" key="2">
    <source>
        <dbReference type="ARBA" id="ARBA00010958"/>
    </source>
</evidence>
<evidence type="ECO:0000256" key="8">
    <source>
        <dbReference type="ARBA" id="ARBA00022927"/>
    </source>
</evidence>
<organism evidence="15">
    <name type="scientific">Dissoconium aciculare CBS 342.82</name>
    <dbReference type="NCBI Taxonomy" id="1314786"/>
    <lineage>
        <taxon>Eukaryota</taxon>
        <taxon>Fungi</taxon>
        <taxon>Dikarya</taxon>
        <taxon>Ascomycota</taxon>
        <taxon>Pezizomycotina</taxon>
        <taxon>Dothideomycetes</taxon>
        <taxon>Dothideomycetidae</taxon>
        <taxon>Mycosphaerellales</taxon>
        <taxon>Dissoconiaceae</taxon>
        <taxon>Dissoconium</taxon>
    </lineage>
</organism>
<dbReference type="GO" id="GO:0005634">
    <property type="term" value="C:nucleus"/>
    <property type="evidence" value="ECO:0007669"/>
    <property type="project" value="UniProtKB-SubCell"/>
</dbReference>
<feature type="region of interest" description="Disordered" evidence="12">
    <location>
        <begin position="412"/>
        <end position="463"/>
    </location>
</feature>
<dbReference type="GO" id="GO:0000423">
    <property type="term" value="P:mitophagy"/>
    <property type="evidence" value="ECO:0007669"/>
    <property type="project" value="TreeGrafter"/>
</dbReference>
<evidence type="ECO:0000256" key="12">
    <source>
        <dbReference type="SAM" id="MobiDB-lite"/>
    </source>
</evidence>